<name>A0A0K2VWX6_MESPL</name>
<dbReference type="Pfam" id="PF09312">
    <property type="entry name" value="SurA_N"/>
    <property type="match status" value="1"/>
</dbReference>
<dbReference type="SUPFAM" id="SSF109998">
    <property type="entry name" value="Triger factor/SurA peptide-binding domain-like"/>
    <property type="match status" value="1"/>
</dbReference>
<dbReference type="Gene3D" id="1.10.4030.10">
    <property type="entry name" value="Porin chaperone SurA, peptide-binding domain"/>
    <property type="match status" value="1"/>
</dbReference>
<evidence type="ECO:0000256" key="1">
    <source>
        <dbReference type="ARBA" id="ARBA00022729"/>
    </source>
</evidence>
<proteinExistence type="predicted"/>
<dbReference type="EMBL" id="CCND01000012">
    <property type="protein sequence ID" value="CDX56167.1"/>
    <property type="molecule type" value="Genomic_DNA"/>
</dbReference>
<evidence type="ECO:0000256" key="3">
    <source>
        <dbReference type="SAM" id="SignalP"/>
    </source>
</evidence>
<dbReference type="InterPro" id="IPR050280">
    <property type="entry name" value="OMP_Chaperone_SurA"/>
</dbReference>
<accession>A0A0K2VWX6</accession>
<dbReference type="GO" id="GO:0003755">
    <property type="term" value="F:peptidyl-prolyl cis-trans isomerase activity"/>
    <property type="evidence" value="ECO:0007669"/>
    <property type="project" value="UniProtKB-KW"/>
</dbReference>
<dbReference type="PANTHER" id="PTHR47637">
    <property type="entry name" value="CHAPERONE SURA"/>
    <property type="match status" value="1"/>
</dbReference>
<evidence type="ECO:0000256" key="2">
    <source>
        <dbReference type="ARBA" id="ARBA00023110"/>
    </source>
</evidence>
<evidence type="ECO:0000259" key="4">
    <source>
        <dbReference type="Pfam" id="PF09312"/>
    </source>
</evidence>
<evidence type="ECO:0000313" key="5">
    <source>
        <dbReference type="EMBL" id="CDX56167.1"/>
    </source>
</evidence>
<organism evidence="5 6">
    <name type="scientific">Mesorhizobium plurifarium</name>
    <dbReference type="NCBI Taxonomy" id="69974"/>
    <lineage>
        <taxon>Bacteria</taxon>
        <taxon>Pseudomonadati</taxon>
        <taxon>Pseudomonadota</taxon>
        <taxon>Alphaproteobacteria</taxon>
        <taxon>Hyphomicrobiales</taxon>
        <taxon>Phyllobacteriaceae</taxon>
        <taxon>Mesorhizobium</taxon>
    </lineage>
</organism>
<gene>
    <name evidence="5" type="ORF">MPL1032_20420</name>
</gene>
<sequence>MVGKDREGKMRKYLFSAGLALLVAAASVSVTAAVQPAFAAEIKYVVNGIPITSGDIAHRTAFFKLQHKKGDAKEEMIDQTLRLAEAKRLGIRISDQQVDAAYQRFASGNKMPLAKLDAIMAQSGVTKEHFKEFIRAQMAWNQALSARYRSGEGGSVTEQDAVRRMLDKGGAKPTATEYMLQQVIFVVPASERAATLAKRKREADAMRARFNGCNTTRDFAKGLLDVTVRDLGRFLAPQLPSDWAEQIKATKTGGATPTRETERGVEFIGVCSSREVSDDKAAQMVFQAEGGNDKDAEELSKKYVAELRQKAKIVER</sequence>
<feature type="chain" id="PRO_5005489844" description="SurA N-terminal domain-containing protein" evidence="3">
    <location>
        <begin position="33"/>
        <end position="316"/>
    </location>
</feature>
<dbReference type="InterPro" id="IPR027304">
    <property type="entry name" value="Trigger_fact/SurA_dom_sf"/>
</dbReference>
<dbReference type="PANTHER" id="PTHR47637:SF1">
    <property type="entry name" value="CHAPERONE SURA"/>
    <property type="match status" value="1"/>
</dbReference>
<dbReference type="InterPro" id="IPR015391">
    <property type="entry name" value="SurA_N"/>
</dbReference>
<keyword evidence="1 3" id="KW-0732">Signal</keyword>
<dbReference type="Proteomes" id="UP000182888">
    <property type="component" value="Unassembled WGS sequence"/>
</dbReference>
<dbReference type="AlphaFoldDB" id="A0A0K2VWX6"/>
<reference evidence="6" key="1">
    <citation type="submission" date="2014-08" db="EMBL/GenBank/DDBJ databases">
        <authorList>
            <person name="Edwards T."/>
        </authorList>
    </citation>
    <scope>NUCLEOTIDE SEQUENCE [LARGE SCALE GENOMIC DNA]</scope>
</reference>
<evidence type="ECO:0000313" key="6">
    <source>
        <dbReference type="Proteomes" id="UP000182888"/>
    </source>
</evidence>
<keyword evidence="2" id="KW-0413">Isomerase</keyword>
<keyword evidence="2" id="KW-0697">Rotamase</keyword>
<protein>
    <recommendedName>
        <fullName evidence="4">SurA N-terminal domain-containing protein</fullName>
    </recommendedName>
</protein>
<feature type="signal peptide" evidence="3">
    <location>
        <begin position="1"/>
        <end position="32"/>
    </location>
</feature>
<feature type="domain" description="SurA N-terminal" evidence="4">
    <location>
        <begin position="74"/>
        <end position="141"/>
    </location>
</feature>